<comment type="caution">
    <text evidence="1">The sequence shown here is derived from an EMBL/GenBank/DDBJ whole genome shotgun (WGS) entry which is preliminary data.</text>
</comment>
<dbReference type="Proteomes" id="UP000789508">
    <property type="component" value="Unassembled WGS sequence"/>
</dbReference>
<dbReference type="EMBL" id="CAJVPS010043135">
    <property type="protein sequence ID" value="CAG8755300.1"/>
    <property type="molecule type" value="Genomic_DNA"/>
</dbReference>
<name>A0A9N9J1K4_9GLOM</name>
<evidence type="ECO:0000313" key="1">
    <source>
        <dbReference type="EMBL" id="CAG8755300.1"/>
    </source>
</evidence>
<keyword evidence="2" id="KW-1185">Reference proteome</keyword>
<protein>
    <submittedName>
        <fullName evidence="1">10441_t:CDS:1</fullName>
    </submittedName>
</protein>
<feature type="non-terminal residue" evidence="1">
    <location>
        <position position="1"/>
    </location>
</feature>
<dbReference type="AlphaFoldDB" id="A0A9N9J1K4"/>
<evidence type="ECO:0000313" key="2">
    <source>
        <dbReference type="Proteomes" id="UP000789508"/>
    </source>
</evidence>
<feature type="non-terminal residue" evidence="1">
    <location>
        <position position="202"/>
    </location>
</feature>
<sequence>LTGESLFNCNEISSTTIQQISQEFSNLINWHPESAPEVLQVYFDNNCIEMNDKEYKNFHTKIQKSNMASFKSSLSEDELKFTTMYPIFRGVVNSGIIKDKWGEIQSLSTQSERNSNTNPFQRSRIGRKIDMLGFLLNTPNKMEVIFGEVSSGLGSFGLPVAYRKKKYVDKVKLSVTMRDALNEILKGWNHISDEERKKLIVF</sequence>
<proteinExistence type="predicted"/>
<gene>
    <name evidence="1" type="ORF">ALEPTO_LOCUS13456</name>
</gene>
<dbReference type="OrthoDB" id="2303332at2759"/>
<accession>A0A9N9J1K4</accession>
<reference evidence="1" key="1">
    <citation type="submission" date="2021-06" db="EMBL/GenBank/DDBJ databases">
        <authorList>
            <person name="Kallberg Y."/>
            <person name="Tangrot J."/>
            <person name="Rosling A."/>
        </authorList>
    </citation>
    <scope>NUCLEOTIDE SEQUENCE</scope>
    <source>
        <strain evidence="1">FL130A</strain>
    </source>
</reference>
<organism evidence="1 2">
    <name type="scientific">Ambispora leptoticha</name>
    <dbReference type="NCBI Taxonomy" id="144679"/>
    <lineage>
        <taxon>Eukaryota</taxon>
        <taxon>Fungi</taxon>
        <taxon>Fungi incertae sedis</taxon>
        <taxon>Mucoromycota</taxon>
        <taxon>Glomeromycotina</taxon>
        <taxon>Glomeromycetes</taxon>
        <taxon>Archaeosporales</taxon>
        <taxon>Ambisporaceae</taxon>
        <taxon>Ambispora</taxon>
    </lineage>
</organism>